<protein>
    <submittedName>
        <fullName evidence="2">Uncharacterized protein</fullName>
    </submittedName>
</protein>
<accession>A0A6I3KAI0</accession>
<comment type="caution">
    <text evidence="2">The sequence shown here is derived from an EMBL/GenBank/DDBJ whole genome shotgun (WGS) entry which is preliminary data.</text>
</comment>
<dbReference type="EMBL" id="VIOG01000006">
    <property type="protein sequence ID" value="MTD91518.1"/>
    <property type="molecule type" value="Genomic_DNA"/>
</dbReference>
<name>A0A6I3KAI0_9CORY</name>
<dbReference type="Proteomes" id="UP000432568">
    <property type="component" value="Unassembled WGS sequence"/>
</dbReference>
<evidence type="ECO:0000313" key="2">
    <source>
        <dbReference type="EMBL" id="MTD91518.1"/>
    </source>
</evidence>
<feature type="transmembrane region" description="Helical" evidence="1">
    <location>
        <begin position="33"/>
        <end position="50"/>
    </location>
</feature>
<dbReference type="AlphaFoldDB" id="A0A6I3KAI0"/>
<keyword evidence="1" id="KW-1133">Transmembrane helix</keyword>
<reference evidence="2 3" key="1">
    <citation type="submission" date="2019-07" db="EMBL/GenBank/DDBJ databases">
        <title>Draft genome of C. aurimucosum strain 332.</title>
        <authorList>
            <person name="Pacheco L.G.C."/>
            <person name="Aguiar E.R.G.R."/>
            <person name="Barberis C.M."/>
            <person name="Almuzara M.N."/>
            <person name="Traglia G.M."/>
            <person name="Santos C.S."/>
            <person name="Vay C.A."/>
            <person name="Rocha D.J.P.G."/>
        </authorList>
    </citation>
    <scope>NUCLEOTIDE SEQUENCE [LARGE SCALE GENOMIC DNA]</scope>
    <source>
        <strain evidence="2 3">332</strain>
    </source>
</reference>
<proteinExistence type="predicted"/>
<evidence type="ECO:0000256" key="1">
    <source>
        <dbReference type="SAM" id="Phobius"/>
    </source>
</evidence>
<sequence length="74" mass="8077">MTSQQKSEMTLAVASFILVCIALGGILAFDFSYVTVVIGLTWLVTTVIAFRKICEILKSLKGGETHRTAKENLV</sequence>
<gene>
    <name evidence="2" type="ORF">FME68_06455</name>
</gene>
<feature type="transmembrane region" description="Helical" evidence="1">
    <location>
        <begin position="9"/>
        <end position="27"/>
    </location>
</feature>
<organism evidence="2 3">
    <name type="scientific">Corynebacterium aurimucosum</name>
    <dbReference type="NCBI Taxonomy" id="169292"/>
    <lineage>
        <taxon>Bacteria</taxon>
        <taxon>Bacillati</taxon>
        <taxon>Actinomycetota</taxon>
        <taxon>Actinomycetes</taxon>
        <taxon>Mycobacteriales</taxon>
        <taxon>Corynebacteriaceae</taxon>
        <taxon>Corynebacterium</taxon>
    </lineage>
</organism>
<keyword evidence="1" id="KW-0812">Transmembrane</keyword>
<evidence type="ECO:0000313" key="3">
    <source>
        <dbReference type="Proteomes" id="UP000432568"/>
    </source>
</evidence>
<keyword evidence="1" id="KW-0472">Membrane</keyword>